<dbReference type="NCBIfam" id="TIGR03519">
    <property type="entry name" value="T9SS_PorP_fam"/>
    <property type="match status" value="1"/>
</dbReference>
<dbReference type="RefSeq" id="WP_013767169.1">
    <property type="nucleotide sequence ID" value="NC_015510.1"/>
</dbReference>
<sequence>MRKHLLFLLFLFSMNQVRAQDPVFSQFFAAPLHLNPAFAGVSHAPRFMLNHRNQWPSWPNAYQTYAIAYEQGLPSLNSGIGASITADDAGNGIYQTRQFSLFYSYQVKANDDLAIKLGVEAGAFRSQLAWDKLVFGDQLDPIDGLGSNGQGYSSEEIRPDNLGNNQIDFSAGILAFSDKFYGGIALQHLNNFNENLINTGSSALLIGHPMRLSVHGGAQFDLGGNGKNGQAVFFAPSVLYVRQAEFSQFMLGGYWGLGPVFAGAWYRNSGKNPDAAIGLIGYRYGVLRLGYSFDATLSNLSLNRTGGSHEISLAFTLDESRANQRRRKKVNINDCFQIFR</sequence>
<reference evidence="2 3" key="1">
    <citation type="journal article" date="2011" name="Stand. Genomic Sci.">
        <title>Complete genome sequence of Haliscomenobacter hydrossis type strain (O).</title>
        <authorList>
            <consortium name="US DOE Joint Genome Institute (JGI-PGF)"/>
            <person name="Daligault H."/>
            <person name="Lapidus A."/>
            <person name="Zeytun A."/>
            <person name="Nolan M."/>
            <person name="Lucas S."/>
            <person name="Del Rio T.G."/>
            <person name="Tice H."/>
            <person name="Cheng J.F."/>
            <person name="Tapia R."/>
            <person name="Han C."/>
            <person name="Goodwin L."/>
            <person name="Pitluck S."/>
            <person name="Liolios K."/>
            <person name="Pagani I."/>
            <person name="Ivanova N."/>
            <person name="Huntemann M."/>
            <person name="Mavromatis K."/>
            <person name="Mikhailova N."/>
            <person name="Pati A."/>
            <person name="Chen A."/>
            <person name="Palaniappan K."/>
            <person name="Land M."/>
            <person name="Hauser L."/>
            <person name="Brambilla E.M."/>
            <person name="Rohde M."/>
            <person name="Verbarg S."/>
            <person name="Goker M."/>
            <person name="Bristow J."/>
            <person name="Eisen J.A."/>
            <person name="Markowitz V."/>
            <person name="Hugenholtz P."/>
            <person name="Kyrpides N.C."/>
            <person name="Klenk H.P."/>
            <person name="Woyke T."/>
        </authorList>
    </citation>
    <scope>NUCLEOTIDE SEQUENCE [LARGE SCALE GENOMIC DNA]</scope>
    <source>
        <strain evidence="3">ATCC 27775 / DSM 1100 / LMG 10767 / O</strain>
    </source>
</reference>
<protein>
    <submittedName>
        <fullName evidence="2">Membrane protein</fullName>
    </submittedName>
</protein>
<evidence type="ECO:0000313" key="2">
    <source>
        <dbReference type="EMBL" id="AEE52631.1"/>
    </source>
</evidence>
<dbReference type="Proteomes" id="UP000008461">
    <property type="component" value="Chromosome"/>
</dbReference>
<dbReference type="KEGG" id="hhy:Halhy_4798"/>
<name>F4KXX2_HALH1</name>
<dbReference type="STRING" id="760192.Halhy_4798"/>
<keyword evidence="3" id="KW-1185">Reference proteome</keyword>
<reference key="2">
    <citation type="submission" date="2011-04" db="EMBL/GenBank/DDBJ databases">
        <title>Complete sequence of chromosome of Haliscomenobacter hydrossis DSM 1100.</title>
        <authorList>
            <consortium name="US DOE Joint Genome Institute (JGI-PGF)"/>
            <person name="Lucas S."/>
            <person name="Han J."/>
            <person name="Lapidus A."/>
            <person name="Bruce D."/>
            <person name="Goodwin L."/>
            <person name="Pitluck S."/>
            <person name="Peters L."/>
            <person name="Kyrpides N."/>
            <person name="Mavromatis K."/>
            <person name="Ivanova N."/>
            <person name="Ovchinnikova G."/>
            <person name="Pagani I."/>
            <person name="Daligault H."/>
            <person name="Detter J.C."/>
            <person name="Han C."/>
            <person name="Land M."/>
            <person name="Hauser L."/>
            <person name="Markowitz V."/>
            <person name="Cheng J.-F."/>
            <person name="Hugenholtz P."/>
            <person name="Woyke T."/>
            <person name="Wu D."/>
            <person name="Verbarg S."/>
            <person name="Frueling A."/>
            <person name="Brambilla E."/>
            <person name="Klenk H.-P."/>
            <person name="Eisen J.A."/>
        </authorList>
    </citation>
    <scope>NUCLEOTIDE SEQUENCE</scope>
    <source>
        <strain>DSM 1100</strain>
    </source>
</reference>
<keyword evidence="1" id="KW-0732">Signal</keyword>
<dbReference type="eggNOG" id="COG4772">
    <property type="taxonomic scope" value="Bacteria"/>
</dbReference>
<feature type="chain" id="PRO_5003316213" evidence="1">
    <location>
        <begin position="20"/>
        <end position="340"/>
    </location>
</feature>
<dbReference type="OrthoDB" id="1186563at2"/>
<organism evidence="2 3">
    <name type="scientific">Haliscomenobacter hydrossis (strain ATCC 27775 / DSM 1100 / LMG 10767 / O)</name>
    <dbReference type="NCBI Taxonomy" id="760192"/>
    <lineage>
        <taxon>Bacteria</taxon>
        <taxon>Pseudomonadati</taxon>
        <taxon>Bacteroidota</taxon>
        <taxon>Saprospiria</taxon>
        <taxon>Saprospirales</taxon>
        <taxon>Haliscomenobacteraceae</taxon>
        <taxon>Haliscomenobacter</taxon>
    </lineage>
</organism>
<proteinExistence type="predicted"/>
<dbReference type="InterPro" id="IPR019861">
    <property type="entry name" value="PorP/SprF_Bacteroidetes"/>
</dbReference>
<accession>F4KXX2</accession>
<feature type="signal peptide" evidence="1">
    <location>
        <begin position="1"/>
        <end position="19"/>
    </location>
</feature>
<dbReference type="HOGENOM" id="CLU_068235_1_0_10"/>
<dbReference type="AlphaFoldDB" id="F4KXX2"/>
<dbReference type="Pfam" id="PF11751">
    <property type="entry name" value="PorP_SprF"/>
    <property type="match status" value="1"/>
</dbReference>
<gene>
    <name evidence="2" type="ordered locus">Halhy_4798</name>
</gene>
<dbReference type="EMBL" id="CP002691">
    <property type="protein sequence ID" value="AEE52631.1"/>
    <property type="molecule type" value="Genomic_DNA"/>
</dbReference>
<evidence type="ECO:0000256" key="1">
    <source>
        <dbReference type="SAM" id="SignalP"/>
    </source>
</evidence>
<evidence type="ECO:0000313" key="3">
    <source>
        <dbReference type="Proteomes" id="UP000008461"/>
    </source>
</evidence>